<reference evidence="5 6" key="1">
    <citation type="journal article" date="2015" name="Proc. Natl. Acad. Sci. U.S.A.">
        <title>Expanded metabolic versatility of ubiquitous nitrite-oxidizing bacteria from the genus Nitrospira.</title>
        <authorList>
            <person name="Koch H."/>
            <person name="Lucker S."/>
            <person name="Albertsen M."/>
            <person name="Kitzinger K."/>
            <person name="Herbold C."/>
            <person name="Spieck E."/>
            <person name="Nielsen P.H."/>
            <person name="Wagner M."/>
            <person name="Daims H."/>
        </authorList>
    </citation>
    <scope>NUCLEOTIDE SEQUENCE [LARGE SCALE GENOMIC DNA]</scope>
    <source>
        <strain evidence="5 6">NSP M-1</strain>
    </source>
</reference>
<evidence type="ECO:0000256" key="1">
    <source>
        <dbReference type="SAM" id="Coils"/>
    </source>
</evidence>
<evidence type="ECO:0000256" key="3">
    <source>
        <dbReference type="SAM" id="Phobius"/>
    </source>
</evidence>
<keyword evidence="3" id="KW-0812">Transmembrane</keyword>
<dbReference type="Proteomes" id="UP000069205">
    <property type="component" value="Chromosome"/>
</dbReference>
<keyword evidence="3" id="KW-1133">Transmembrane helix</keyword>
<keyword evidence="3" id="KW-0472">Membrane</keyword>
<organism evidence="5 6">
    <name type="scientific">Nitrospira moscoviensis</name>
    <dbReference type="NCBI Taxonomy" id="42253"/>
    <lineage>
        <taxon>Bacteria</taxon>
        <taxon>Pseudomonadati</taxon>
        <taxon>Nitrospirota</taxon>
        <taxon>Nitrospiria</taxon>
        <taxon>Nitrospirales</taxon>
        <taxon>Nitrospiraceae</taxon>
        <taxon>Nitrospira</taxon>
    </lineage>
</organism>
<feature type="transmembrane region" description="Helical" evidence="3">
    <location>
        <begin position="159"/>
        <end position="179"/>
    </location>
</feature>
<protein>
    <submittedName>
        <fullName evidence="5">Uncharacterized protein</fullName>
    </submittedName>
</protein>
<dbReference type="OrthoDB" id="836646at2"/>
<keyword evidence="6" id="KW-1185">Reference proteome</keyword>
<dbReference type="RefSeq" id="WP_053380164.1">
    <property type="nucleotide sequence ID" value="NZ_CP011801.1"/>
</dbReference>
<dbReference type="PATRIC" id="fig|42253.5.peg.2644"/>
<feature type="compositionally biased region" description="Basic and acidic residues" evidence="2">
    <location>
        <begin position="57"/>
        <end position="66"/>
    </location>
</feature>
<dbReference type="STRING" id="42253.NITMOv2_2673"/>
<proteinExistence type="predicted"/>
<sequence>MAADRRRLAAALCVAVALNAGCALLRTTVQDQPVNLSEACAAETSPRRDLPSPPLREPGEPPREPEPSGYSPQALRTAGILGLTPLLRRMAELEAAEPDSGNRALRLLAIRQRLLSRLFLITEEIIRVEAEVSCEQGRVQELTDQLQTLKSNRSTIQTLATIIVSGVASITGGAILLGGSTVSEDVIAIVAGSFAAALGTLTILQTGEQKLDHERNLLKEIREGRGAGRQLVPESVWRLLTTAPKDERSLRDQLLDHWSLTLRELGKGRPDEPEGLVYFGSGGTYALDQLRTRSALLRALTGTLRRAHVYVEFLSREVFDRDMAPARGE</sequence>
<accession>A0A0K2GDQ3</accession>
<evidence type="ECO:0000313" key="5">
    <source>
        <dbReference type="EMBL" id="ALA59086.1"/>
    </source>
</evidence>
<gene>
    <name evidence="5" type="ORF">NITMOv2_2673</name>
</gene>
<evidence type="ECO:0000313" key="6">
    <source>
        <dbReference type="Proteomes" id="UP000069205"/>
    </source>
</evidence>
<feature type="coiled-coil region" evidence="1">
    <location>
        <begin position="132"/>
        <end position="159"/>
    </location>
</feature>
<feature type="signal peptide" evidence="4">
    <location>
        <begin position="1"/>
        <end position="25"/>
    </location>
</feature>
<dbReference type="AlphaFoldDB" id="A0A0K2GDQ3"/>
<evidence type="ECO:0000256" key="4">
    <source>
        <dbReference type="SAM" id="SignalP"/>
    </source>
</evidence>
<keyword evidence="4" id="KW-0732">Signal</keyword>
<dbReference type="EMBL" id="CP011801">
    <property type="protein sequence ID" value="ALA59086.1"/>
    <property type="molecule type" value="Genomic_DNA"/>
</dbReference>
<dbReference type="KEGG" id="nmv:NITMOv2_2673"/>
<feature type="chain" id="PRO_5005476960" evidence="4">
    <location>
        <begin position="26"/>
        <end position="329"/>
    </location>
</feature>
<evidence type="ECO:0000256" key="2">
    <source>
        <dbReference type="SAM" id="MobiDB-lite"/>
    </source>
</evidence>
<name>A0A0K2GDQ3_NITMO</name>
<feature type="region of interest" description="Disordered" evidence="2">
    <location>
        <begin position="40"/>
        <end position="73"/>
    </location>
</feature>
<feature type="transmembrane region" description="Helical" evidence="3">
    <location>
        <begin position="186"/>
        <end position="204"/>
    </location>
</feature>
<keyword evidence="1" id="KW-0175">Coiled coil</keyword>